<dbReference type="KEGG" id="ske:Sked_20770"/>
<keyword evidence="2" id="KW-1133">Transmembrane helix</keyword>
<dbReference type="AlphaFoldDB" id="D1BHS9"/>
<keyword evidence="4" id="KW-1185">Reference proteome</keyword>
<keyword evidence="2 3" id="KW-0812">Transmembrane</keyword>
<dbReference type="eggNOG" id="ENOG5033A40">
    <property type="taxonomic scope" value="Bacteria"/>
</dbReference>
<evidence type="ECO:0000313" key="4">
    <source>
        <dbReference type="Proteomes" id="UP000000322"/>
    </source>
</evidence>
<feature type="transmembrane region" description="Helical" evidence="2">
    <location>
        <begin position="74"/>
        <end position="95"/>
    </location>
</feature>
<dbReference type="HOGENOM" id="CLU_084749_2_0_11"/>
<protein>
    <submittedName>
        <fullName evidence="3">Tryptophan-associated transmembrane protein (Trp_oprn_chp)</fullName>
    </submittedName>
</protein>
<dbReference type="InterPro" id="IPR019051">
    <property type="entry name" value="Trp_biosyn_TM_oprn/chp"/>
</dbReference>
<name>D1BHS9_SANKS</name>
<evidence type="ECO:0000256" key="1">
    <source>
        <dbReference type="SAM" id="MobiDB-lite"/>
    </source>
</evidence>
<organism evidence="3 4">
    <name type="scientific">Sanguibacter keddieii (strain ATCC 51767 / DSM 10542 / NCFB 3025 / ST-74)</name>
    <dbReference type="NCBI Taxonomy" id="446469"/>
    <lineage>
        <taxon>Bacteria</taxon>
        <taxon>Bacillati</taxon>
        <taxon>Actinomycetota</taxon>
        <taxon>Actinomycetes</taxon>
        <taxon>Micrococcales</taxon>
        <taxon>Sanguibacteraceae</taxon>
        <taxon>Sanguibacter</taxon>
    </lineage>
</organism>
<dbReference type="Proteomes" id="UP000000322">
    <property type="component" value="Chromosome"/>
</dbReference>
<reference evidence="3 4" key="1">
    <citation type="journal article" date="2009" name="Stand. Genomic Sci.">
        <title>Complete genome sequence of Sanguibacter keddieii type strain (ST-74).</title>
        <authorList>
            <person name="Ivanova N."/>
            <person name="Sikorski J."/>
            <person name="Sims D."/>
            <person name="Brettin T."/>
            <person name="Detter J.C."/>
            <person name="Han C."/>
            <person name="Lapidus A."/>
            <person name="Copeland A."/>
            <person name="Glavina Del Rio T."/>
            <person name="Nolan M."/>
            <person name="Chen F."/>
            <person name="Lucas S."/>
            <person name="Tice H."/>
            <person name="Cheng J.F."/>
            <person name="Bruce D."/>
            <person name="Goodwin L."/>
            <person name="Pitluck S."/>
            <person name="Pati A."/>
            <person name="Mavromatis K."/>
            <person name="Chen A."/>
            <person name="Palaniappan K."/>
            <person name="D'haeseleer P."/>
            <person name="Chain P."/>
            <person name="Bristow J."/>
            <person name="Eisen J.A."/>
            <person name="Markowitz V."/>
            <person name="Hugenholtz P."/>
            <person name="Goker M."/>
            <person name="Pukall R."/>
            <person name="Klenk H.P."/>
            <person name="Kyrpides N.C."/>
        </authorList>
    </citation>
    <scope>NUCLEOTIDE SEQUENCE [LARGE SCALE GENOMIC DNA]</scope>
    <source>
        <strain evidence="4">ATCC 51767 / DSM 10542 / NCFB 3025 / ST-74</strain>
    </source>
</reference>
<evidence type="ECO:0000256" key="2">
    <source>
        <dbReference type="SAM" id="Phobius"/>
    </source>
</evidence>
<dbReference type="Pfam" id="PF09534">
    <property type="entry name" value="Trp_oprn_chp"/>
    <property type="match status" value="1"/>
</dbReference>
<dbReference type="STRING" id="446469.Sked_20770"/>
<keyword evidence="2" id="KW-0472">Membrane</keyword>
<feature type="compositionally biased region" description="Basic and acidic residues" evidence="1">
    <location>
        <begin position="226"/>
        <end position="240"/>
    </location>
</feature>
<sequence length="240" mass="23597">MPRRTFVLTLLLLGGLGVLTAVPTWLTTTAATALETSLDVTVSGTTAAPGVSAAALVVVAAALSLGLVGRVARWVSLAVVALGGLVIAGSALAFVRSPDAAARSGVAEVTGVARPASEIDLSVAPYLTVAVGVAVVAVAVWAVAARVDWSQRSRRYDAPAAGVSGVVAAGGAAVPGAGAQVAPGREPVDQGPAGPPAAASGPDAVQGATRPTDVSKTTEADDPLDERDAWDSLTHGDDPT</sequence>
<gene>
    <name evidence="3" type="ordered locus">Sked_20770</name>
</gene>
<proteinExistence type="predicted"/>
<dbReference type="EMBL" id="CP001819">
    <property type="protein sequence ID" value="ACZ21999.1"/>
    <property type="molecule type" value="Genomic_DNA"/>
</dbReference>
<feature type="region of interest" description="Disordered" evidence="1">
    <location>
        <begin position="176"/>
        <end position="240"/>
    </location>
</feature>
<feature type="transmembrane region" description="Helical" evidence="2">
    <location>
        <begin position="123"/>
        <end position="145"/>
    </location>
</feature>
<evidence type="ECO:0000313" key="3">
    <source>
        <dbReference type="EMBL" id="ACZ21999.1"/>
    </source>
</evidence>
<feature type="transmembrane region" description="Helical" evidence="2">
    <location>
        <begin position="45"/>
        <end position="67"/>
    </location>
</feature>
<accession>D1BHS9</accession>